<organism evidence="1 2">
    <name type="scientific">Xylaria curta</name>
    <dbReference type="NCBI Taxonomy" id="42375"/>
    <lineage>
        <taxon>Eukaryota</taxon>
        <taxon>Fungi</taxon>
        <taxon>Dikarya</taxon>
        <taxon>Ascomycota</taxon>
        <taxon>Pezizomycotina</taxon>
        <taxon>Sordariomycetes</taxon>
        <taxon>Xylariomycetidae</taxon>
        <taxon>Xylariales</taxon>
        <taxon>Xylariaceae</taxon>
        <taxon>Xylaria</taxon>
    </lineage>
</organism>
<keyword evidence="2" id="KW-1185">Reference proteome</keyword>
<evidence type="ECO:0000313" key="2">
    <source>
        <dbReference type="Proteomes" id="UP001143856"/>
    </source>
</evidence>
<accession>A0ACC1PT47</accession>
<gene>
    <name evidence="1" type="ORF">NUW58_g184</name>
</gene>
<name>A0ACC1PT47_9PEZI</name>
<comment type="caution">
    <text evidence="1">The sequence shown here is derived from an EMBL/GenBank/DDBJ whole genome shotgun (WGS) entry which is preliminary data.</text>
</comment>
<sequence length="226" mass="25706">MSFYSELKHRQIRLATIRPGEWAELLQCYLDPSTLDQVPKVSYKALSYVWGPPHATEIVEINGELQNATVNLACAIRHLRNTETPIKIWIDALCINQSNIFEKGEQVALMRDICAGAEEVIVFLGDGVNRRIPQGYLTQPLPPPVIFWNDPRDNSHLQQFRALWHRAGRGRVGMPSMSFVSFAVCLKKATITMQRRLLKQLRPGGAEKYLNYYAAWSLNHGGNAFR</sequence>
<evidence type="ECO:0000313" key="1">
    <source>
        <dbReference type="EMBL" id="KAJ2998880.1"/>
    </source>
</evidence>
<dbReference type="Proteomes" id="UP001143856">
    <property type="component" value="Unassembled WGS sequence"/>
</dbReference>
<reference evidence="1" key="1">
    <citation type="submission" date="2022-10" db="EMBL/GenBank/DDBJ databases">
        <title>Genome Sequence of Xylaria curta.</title>
        <authorList>
            <person name="Buettner E."/>
        </authorList>
    </citation>
    <scope>NUCLEOTIDE SEQUENCE</scope>
    <source>
        <strain evidence="1">Babe10</strain>
    </source>
</reference>
<dbReference type="EMBL" id="JAPDGR010000014">
    <property type="protein sequence ID" value="KAJ2998880.1"/>
    <property type="molecule type" value="Genomic_DNA"/>
</dbReference>
<proteinExistence type="predicted"/>
<protein>
    <submittedName>
        <fullName evidence="1">Uncharacterized protein</fullName>
    </submittedName>
</protein>